<reference evidence="9 10" key="1">
    <citation type="submission" date="2012-11" db="EMBL/GenBank/DDBJ databases">
        <authorList>
            <person name="Linke B."/>
        </authorList>
    </citation>
    <scope>NUCLEOTIDE SEQUENCE [LARGE SCALE GENOMIC DNA]</scope>
    <source>
        <strain evidence="10">CFBP 1232</strain>
    </source>
</reference>
<dbReference type="PROSITE" id="PS00211">
    <property type="entry name" value="ABC_TRANSPORTER_1"/>
    <property type="match status" value="1"/>
</dbReference>
<feature type="domain" description="ABC transporter" evidence="8">
    <location>
        <begin position="132"/>
        <end position="333"/>
    </location>
</feature>
<reference evidence="9 10" key="2">
    <citation type="submission" date="2013-04" db="EMBL/GenBank/DDBJ databases">
        <title>Comparative genomics of 12 strains of Erwinia amylovora identifies a pan-genome with a large conserved core and provides insights into host specificity.</title>
        <authorList>
            <person name="Mann R.A."/>
            <person name="Smits T.H.M."/>
            <person name="Buehlmann A."/>
            <person name="Blom J."/>
            <person name="Goesmann A."/>
            <person name="Frey J.E."/>
            <person name="Plummer K.M."/>
            <person name="Beer S.V."/>
            <person name="Luck J."/>
            <person name="Duffy B."/>
            <person name="Rodoni B."/>
        </authorList>
    </citation>
    <scope>NUCLEOTIDE SEQUENCE [LARGE SCALE GENOMIC DNA]</scope>
    <source>
        <strain evidence="10">CFBP 1232</strain>
    </source>
</reference>
<dbReference type="SMART" id="SM00382">
    <property type="entry name" value="AAA"/>
    <property type="match status" value="1"/>
</dbReference>
<proteinExistence type="inferred from homology"/>
<dbReference type="NCBIfam" id="NF010061">
    <property type="entry name" value="PRK13538.1"/>
    <property type="match status" value="1"/>
</dbReference>
<dbReference type="InterPro" id="IPR027417">
    <property type="entry name" value="P-loop_NTPase"/>
</dbReference>
<keyword evidence="2" id="KW-0813">Transport</keyword>
<keyword evidence="5" id="KW-0067">ATP-binding</keyword>
<organism evidence="9 10">
    <name type="scientific">Erwinia amylovora NBRC 12687 = CFBP 1232</name>
    <dbReference type="NCBI Taxonomy" id="1219359"/>
    <lineage>
        <taxon>Bacteria</taxon>
        <taxon>Pseudomonadati</taxon>
        <taxon>Pseudomonadota</taxon>
        <taxon>Gammaproteobacteria</taxon>
        <taxon>Enterobacterales</taxon>
        <taxon>Erwiniaceae</taxon>
        <taxon>Erwinia</taxon>
    </lineage>
</organism>
<dbReference type="GO" id="GO:0005524">
    <property type="term" value="F:ATP binding"/>
    <property type="evidence" value="ECO:0007669"/>
    <property type="project" value="UniProtKB-KW"/>
</dbReference>
<evidence type="ECO:0000313" key="10">
    <source>
        <dbReference type="Proteomes" id="UP000013111"/>
    </source>
</evidence>
<dbReference type="Pfam" id="PF00005">
    <property type="entry name" value="ABC_tran"/>
    <property type="match status" value="1"/>
</dbReference>
<dbReference type="EC" id="3.6.3.41" evidence="9"/>
<dbReference type="GO" id="GO:0016887">
    <property type="term" value="F:ATP hydrolysis activity"/>
    <property type="evidence" value="ECO:0007669"/>
    <property type="project" value="InterPro"/>
</dbReference>
<evidence type="ECO:0000256" key="2">
    <source>
        <dbReference type="ARBA" id="ARBA00022448"/>
    </source>
</evidence>
<dbReference type="Proteomes" id="UP000013111">
    <property type="component" value="Unassembled WGS sequence"/>
</dbReference>
<evidence type="ECO:0000256" key="7">
    <source>
        <dbReference type="ARBA" id="ARBA00023136"/>
    </source>
</evidence>
<evidence type="ECO:0000259" key="8">
    <source>
        <dbReference type="PROSITE" id="PS50893"/>
    </source>
</evidence>
<dbReference type="NCBIfam" id="TIGR01189">
    <property type="entry name" value="ccmA"/>
    <property type="match status" value="1"/>
</dbReference>
<dbReference type="SUPFAM" id="SSF52540">
    <property type="entry name" value="P-loop containing nucleoside triphosphate hydrolases"/>
    <property type="match status" value="1"/>
</dbReference>
<evidence type="ECO:0000256" key="5">
    <source>
        <dbReference type="ARBA" id="ARBA00022840"/>
    </source>
</evidence>
<accession>A0A830ZXA0</accession>
<dbReference type="InterPro" id="IPR017871">
    <property type="entry name" value="ABC_transporter-like_CS"/>
</dbReference>
<dbReference type="InterPro" id="IPR003593">
    <property type="entry name" value="AAA+_ATPase"/>
</dbReference>
<dbReference type="PANTHER" id="PTHR43499:SF1">
    <property type="entry name" value="ABC TRANSPORTER I FAMILY MEMBER 1"/>
    <property type="match status" value="1"/>
</dbReference>
<dbReference type="PROSITE" id="PS50893">
    <property type="entry name" value="ABC_TRANSPORTER_2"/>
    <property type="match status" value="1"/>
</dbReference>
<keyword evidence="9" id="KW-0378">Hydrolase</keyword>
<comment type="similarity">
    <text evidence="1">Belongs to the ABC transporter superfamily. Drug exporter-2 (TC 3.A.1.117) family.</text>
</comment>
<dbReference type="InterPro" id="IPR003439">
    <property type="entry name" value="ABC_transporter-like_ATP-bd"/>
</dbReference>
<dbReference type="CDD" id="cd03231">
    <property type="entry name" value="ABC_CcmA_heme_exporter"/>
    <property type="match status" value="1"/>
</dbReference>
<keyword evidence="4" id="KW-0201">Cytochrome c-type biogenesis</keyword>
<evidence type="ECO:0000256" key="3">
    <source>
        <dbReference type="ARBA" id="ARBA00022741"/>
    </source>
</evidence>
<keyword evidence="7" id="KW-0472">Membrane</keyword>
<evidence type="ECO:0000256" key="1">
    <source>
        <dbReference type="ARBA" id="ARBA00006526"/>
    </source>
</evidence>
<keyword evidence="3" id="KW-0547">Nucleotide-binding</keyword>
<dbReference type="GO" id="GO:0022857">
    <property type="term" value="F:transmembrane transporter activity"/>
    <property type="evidence" value="ECO:0007669"/>
    <property type="project" value="InterPro"/>
</dbReference>
<evidence type="ECO:0000313" key="9">
    <source>
        <dbReference type="EMBL" id="CCO94449.1"/>
    </source>
</evidence>
<dbReference type="InterPro" id="IPR005895">
    <property type="entry name" value="ABC_transptr_haem_export_CcmA"/>
</dbReference>
<sequence length="334" mass="37124">MPAGRAAHLFSPPDDFAYVWPPRVQVMSLNPPFTQHPENLPCFQAEGYRSVCYPFLPKGTGLRLSIAGYTQLARLPTLKASIGNNPVVESGVCQTESGIIRFKPQPGLMQLSPGLCYYPPTNLTLYDFSSMLAARNLTCLRNERALFSDLSFTVSPGDIVQLEGPNGVGKTSLLRILAGLSRAEQGQVLWRRQLIQHQRENYYASLLYLGHQPGIKALLTPFENLSFWHAQCSQDELWHALEQVDLPGFEELPVAQLSAGQQRRVALARLWLSQVPLWILDEPFTAIDQSGVEKLMARFVHHTQQGGAVILTTHQELPASVRNLRRISLSAGGD</sequence>
<dbReference type="EMBL" id="CAPB01000025">
    <property type="protein sequence ID" value="CCO94449.1"/>
    <property type="molecule type" value="Genomic_DNA"/>
</dbReference>
<gene>
    <name evidence="9" type="primary">ccmA</name>
    <name evidence="9" type="ORF">BN437_2531</name>
</gene>
<dbReference type="AlphaFoldDB" id="A0A830ZXA0"/>
<protein>
    <submittedName>
        <fullName evidence="9">Heme exporter protein A</fullName>
        <ecNumber evidence="9">3.6.3.41</ecNumber>
    </submittedName>
</protein>
<comment type="caution">
    <text evidence="9">The sequence shown here is derived from an EMBL/GenBank/DDBJ whole genome shotgun (WGS) entry which is preliminary data.</text>
</comment>
<dbReference type="GO" id="GO:0017004">
    <property type="term" value="P:cytochrome complex assembly"/>
    <property type="evidence" value="ECO:0007669"/>
    <property type="project" value="UniProtKB-KW"/>
</dbReference>
<name>A0A830ZXA0_ERWAM</name>
<dbReference type="PANTHER" id="PTHR43499">
    <property type="entry name" value="ABC TRANSPORTER I FAMILY MEMBER 1"/>
    <property type="match status" value="1"/>
</dbReference>
<evidence type="ECO:0000256" key="6">
    <source>
        <dbReference type="ARBA" id="ARBA00022967"/>
    </source>
</evidence>
<keyword evidence="6" id="KW-1278">Translocase</keyword>
<dbReference type="Gene3D" id="3.40.50.300">
    <property type="entry name" value="P-loop containing nucleotide triphosphate hydrolases"/>
    <property type="match status" value="1"/>
</dbReference>
<evidence type="ECO:0000256" key="4">
    <source>
        <dbReference type="ARBA" id="ARBA00022748"/>
    </source>
</evidence>